<evidence type="ECO:0000256" key="5">
    <source>
        <dbReference type="ARBA" id="ARBA00024867"/>
    </source>
</evidence>
<dbReference type="PANTHER" id="PTHR48111:SF31">
    <property type="entry name" value="TRANSCRIPTIONAL REGULATORY PROTEIN YXDJ"/>
    <property type="match status" value="1"/>
</dbReference>
<dbReference type="GO" id="GO:0032993">
    <property type="term" value="C:protein-DNA complex"/>
    <property type="evidence" value="ECO:0007669"/>
    <property type="project" value="TreeGrafter"/>
</dbReference>
<reference evidence="10 11" key="1">
    <citation type="submission" date="2019-05" db="EMBL/GenBank/DDBJ databases">
        <authorList>
            <consortium name="Pathogen Informatics"/>
        </authorList>
    </citation>
    <scope>NUCLEOTIDE SEQUENCE [LARGE SCALE GENOMIC DNA]</scope>
    <source>
        <strain evidence="10 11">NCTC503</strain>
    </source>
</reference>
<dbReference type="InterPro" id="IPR016032">
    <property type="entry name" value="Sig_transdc_resp-reg_C-effctor"/>
</dbReference>
<feature type="DNA-binding region" description="OmpR/PhoB-type" evidence="7">
    <location>
        <begin position="130"/>
        <end position="228"/>
    </location>
</feature>
<dbReference type="SUPFAM" id="SSF52172">
    <property type="entry name" value="CheY-like"/>
    <property type="match status" value="1"/>
</dbReference>
<dbReference type="EMBL" id="LR590481">
    <property type="protein sequence ID" value="VTQ82267.1"/>
    <property type="molecule type" value="Genomic_DNA"/>
</dbReference>
<dbReference type="Pfam" id="PF00486">
    <property type="entry name" value="Trans_reg_C"/>
    <property type="match status" value="1"/>
</dbReference>
<evidence type="ECO:0000259" key="9">
    <source>
        <dbReference type="PROSITE" id="PS51755"/>
    </source>
</evidence>
<accession>A0A4V6KBF4</accession>
<dbReference type="Proteomes" id="UP000308489">
    <property type="component" value="Chromosome 1"/>
</dbReference>
<dbReference type="Gene3D" id="1.10.10.10">
    <property type="entry name" value="Winged helix-like DNA-binding domain superfamily/Winged helix DNA-binding domain"/>
    <property type="match status" value="1"/>
</dbReference>
<evidence type="ECO:0000259" key="8">
    <source>
        <dbReference type="PROSITE" id="PS50110"/>
    </source>
</evidence>
<dbReference type="Pfam" id="PF00072">
    <property type="entry name" value="Response_reg"/>
    <property type="match status" value="1"/>
</dbReference>
<keyword evidence="3 7" id="KW-0238">DNA-binding</keyword>
<keyword evidence="11" id="KW-1185">Reference proteome</keyword>
<dbReference type="Gene3D" id="6.10.250.690">
    <property type="match status" value="1"/>
</dbReference>
<keyword evidence="4" id="KW-0804">Transcription</keyword>
<evidence type="ECO:0000256" key="3">
    <source>
        <dbReference type="ARBA" id="ARBA00023125"/>
    </source>
</evidence>
<dbReference type="InterPro" id="IPR001789">
    <property type="entry name" value="Sig_transdc_resp-reg_receiver"/>
</dbReference>
<dbReference type="OrthoDB" id="9790442at2"/>
<keyword evidence="6" id="KW-0597">Phosphoprotein</keyword>
<dbReference type="SMART" id="SM00448">
    <property type="entry name" value="REC"/>
    <property type="match status" value="1"/>
</dbReference>
<evidence type="ECO:0000256" key="1">
    <source>
        <dbReference type="ARBA" id="ARBA00018672"/>
    </source>
</evidence>
<keyword evidence="2" id="KW-0805">Transcription regulation</keyword>
<dbReference type="GO" id="GO:0005829">
    <property type="term" value="C:cytosol"/>
    <property type="evidence" value="ECO:0007669"/>
    <property type="project" value="TreeGrafter"/>
</dbReference>
<proteinExistence type="predicted"/>
<evidence type="ECO:0000313" key="10">
    <source>
        <dbReference type="EMBL" id="VTQ82267.1"/>
    </source>
</evidence>
<dbReference type="KEGG" id="hhw:NCTC503_00146"/>
<dbReference type="RefSeq" id="WP_138208990.1">
    <property type="nucleotide sequence ID" value="NZ_CBCRUQ010000011.1"/>
</dbReference>
<name>A0A4V6KBF4_HATHI</name>
<dbReference type="InterPro" id="IPR036388">
    <property type="entry name" value="WH-like_DNA-bd_sf"/>
</dbReference>
<dbReference type="CDD" id="cd00383">
    <property type="entry name" value="trans_reg_C"/>
    <property type="match status" value="1"/>
</dbReference>
<gene>
    <name evidence="10" type="primary">graR_1</name>
    <name evidence="10" type="ORF">NCTC503_00146</name>
</gene>
<dbReference type="InterPro" id="IPR011006">
    <property type="entry name" value="CheY-like_superfamily"/>
</dbReference>
<dbReference type="PANTHER" id="PTHR48111">
    <property type="entry name" value="REGULATOR OF RPOS"/>
    <property type="match status" value="1"/>
</dbReference>
<dbReference type="AlphaFoldDB" id="A0A4V6KBF4"/>
<dbReference type="PROSITE" id="PS50110">
    <property type="entry name" value="RESPONSE_REGULATORY"/>
    <property type="match status" value="1"/>
</dbReference>
<evidence type="ECO:0000256" key="2">
    <source>
        <dbReference type="ARBA" id="ARBA00023015"/>
    </source>
</evidence>
<organism evidence="10 11">
    <name type="scientific">Hathewaya histolytica</name>
    <name type="common">Clostridium histolyticum</name>
    <dbReference type="NCBI Taxonomy" id="1498"/>
    <lineage>
        <taxon>Bacteria</taxon>
        <taxon>Bacillati</taxon>
        <taxon>Bacillota</taxon>
        <taxon>Clostridia</taxon>
        <taxon>Eubacteriales</taxon>
        <taxon>Clostridiaceae</taxon>
        <taxon>Hathewaya</taxon>
    </lineage>
</organism>
<dbReference type="GO" id="GO:0000156">
    <property type="term" value="F:phosphorelay response regulator activity"/>
    <property type="evidence" value="ECO:0007669"/>
    <property type="project" value="TreeGrafter"/>
</dbReference>
<dbReference type="GO" id="GO:0000976">
    <property type="term" value="F:transcription cis-regulatory region binding"/>
    <property type="evidence" value="ECO:0007669"/>
    <property type="project" value="TreeGrafter"/>
</dbReference>
<dbReference type="InterPro" id="IPR039420">
    <property type="entry name" value="WalR-like"/>
</dbReference>
<dbReference type="SMART" id="SM00862">
    <property type="entry name" value="Trans_reg_C"/>
    <property type="match status" value="1"/>
</dbReference>
<dbReference type="SUPFAM" id="SSF46894">
    <property type="entry name" value="C-terminal effector domain of the bipartite response regulators"/>
    <property type="match status" value="1"/>
</dbReference>
<evidence type="ECO:0000256" key="4">
    <source>
        <dbReference type="ARBA" id="ARBA00023163"/>
    </source>
</evidence>
<evidence type="ECO:0000256" key="6">
    <source>
        <dbReference type="PROSITE-ProRule" id="PRU00169"/>
    </source>
</evidence>
<dbReference type="GO" id="GO:0006355">
    <property type="term" value="P:regulation of DNA-templated transcription"/>
    <property type="evidence" value="ECO:0007669"/>
    <property type="project" value="InterPro"/>
</dbReference>
<dbReference type="Gene3D" id="3.40.50.2300">
    <property type="match status" value="1"/>
</dbReference>
<feature type="modified residue" description="4-aspartylphosphate" evidence="6">
    <location>
        <position position="53"/>
    </location>
</feature>
<evidence type="ECO:0000313" key="11">
    <source>
        <dbReference type="Proteomes" id="UP000308489"/>
    </source>
</evidence>
<dbReference type="CDD" id="cd18159">
    <property type="entry name" value="REC_OmpR_NsrR-like"/>
    <property type="match status" value="1"/>
</dbReference>
<sequence length="233" mass="27131">MSYKIFVVEDDENIGSLLCEYMNRYGYESVLVKDFNNVLEEFKEVNPSLVLMDINLPKFDGYFWCTKIRQISLCPIIFVSARDSEMNQVMAIESGADDYITKPFYYEVVLAKIKGQLRRIYGEYSFSNRERIVELEGLILYPERLELKFKDKSTLLSKKETELLEALITIYPKVATRESLLEKLWDDQNFVDENTLNVNITRIRKKLSDVSIEGSVETVRGAGYKFNITWGNS</sequence>
<feature type="domain" description="Response regulatory" evidence="8">
    <location>
        <begin position="4"/>
        <end position="117"/>
    </location>
</feature>
<evidence type="ECO:0000256" key="7">
    <source>
        <dbReference type="PROSITE-ProRule" id="PRU01091"/>
    </source>
</evidence>
<dbReference type="PROSITE" id="PS51755">
    <property type="entry name" value="OMPR_PHOB"/>
    <property type="match status" value="1"/>
</dbReference>
<feature type="domain" description="OmpR/PhoB-type" evidence="9">
    <location>
        <begin position="130"/>
        <end position="228"/>
    </location>
</feature>
<comment type="function">
    <text evidence="5">May play the central regulatory role in sporulation. It may be an element of the effector pathway responsible for the activation of sporulation genes in response to nutritional stress. Spo0A may act in concert with spo0H (a sigma factor) to control the expression of some genes that are critical to the sporulation process.</text>
</comment>
<dbReference type="InterPro" id="IPR001867">
    <property type="entry name" value="OmpR/PhoB-type_DNA-bd"/>
</dbReference>
<protein>
    <recommendedName>
        <fullName evidence="1">Stage 0 sporulation protein A homolog</fullName>
    </recommendedName>
</protein>